<evidence type="ECO:0000256" key="7">
    <source>
        <dbReference type="ARBA" id="ARBA00023136"/>
    </source>
</evidence>
<protein>
    <submittedName>
        <fullName evidence="9">Potassium transporter TrkG</fullName>
    </submittedName>
</protein>
<name>A0ABV1GEU2_9FIRM</name>
<feature type="transmembrane region" description="Helical" evidence="8">
    <location>
        <begin position="44"/>
        <end position="63"/>
    </location>
</feature>
<evidence type="ECO:0000256" key="3">
    <source>
        <dbReference type="ARBA" id="ARBA00022475"/>
    </source>
</evidence>
<dbReference type="PANTHER" id="PTHR32024:SF1">
    <property type="entry name" value="KTR SYSTEM POTASSIUM UPTAKE PROTEIN B"/>
    <property type="match status" value="1"/>
</dbReference>
<feature type="transmembrane region" description="Helical" evidence="8">
    <location>
        <begin position="408"/>
        <end position="429"/>
    </location>
</feature>
<proteinExistence type="predicted"/>
<dbReference type="InterPro" id="IPR003445">
    <property type="entry name" value="Cat_transpt"/>
</dbReference>
<keyword evidence="5 8" id="KW-1133">Transmembrane helix</keyword>
<dbReference type="Proteomes" id="UP001477672">
    <property type="component" value="Unassembled WGS sequence"/>
</dbReference>
<comment type="caution">
    <text evidence="9">The sequence shown here is derived from an EMBL/GenBank/DDBJ whole genome shotgun (WGS) entry which is preliminary data.</text>
</comment>
<keyword evidence="2" id="KW-0813">Transport</keyword>
<evidence type="ECO:0000256" key="6">
    <source>
        <dbReference type="ARBA" id="ARBA00023065"/>
    </source>
</evidence>
<keyword evidence="10" id="KW-1185">Reference proteome</keyword>
<evidence type="ECO:0000256" key="5">
    <source>
        <dbReference type="ARBA" id="ARBA00022989"/>
    </source>
</evidence>
<feature type="transmembrane region" description="Helical" evidence="8">
    <location>
        <begin position="12"/>
        <end position="32"/>
    </location>
</feature>
<comment type="subcellular location">
    <subcellularLocation>
        <location evidence="1">Cell membrane</location>
        <topology evidence="1">Multi-pass membrane protein</topology>
    </subcellularLocation>
</comment>
<evidence type="ECO:0000313" key="9">
    <source>
        <dbReference type="EMBL" id="MEQ2520360.1"/>
    </source>
</evidence>
<sequence length="447" mass="47836">MFSKLTSRVTPAQIIILGFLGLILVGALLLTLPFATRDGLGAPFLDALFTSTSATCVTGLVVHDTYTYWSEFGQLVILALIQVGGMGVVTVAVAVALLSGKRIGLRQRFVMQESISAPQVGGIVRMTDFILKTMFLIEGTGALILAVRFCPEMGLTKGIWYALFHAVSAFCNAGFDLMGFRQPSSSLTHYVGDPVVNLTVMALIVCGGIGFLVWDDIRKNKLHFHAWRLQTKIVLTVTACLLVFPAVFFFVFEFGAEHWGLTTGQRIWASLFQTVSPRTAGFNTVDYAVMSGPGLLVTILLMLIGGSPGSTAGGAKTTSLAMIFLSVRAVFQQRDSIQCFGRRLPPEVLRSTCAILTLYATLFLTGSIGLCLLDGVSMPQALFECASAIGTVGLSTGITADLSAPSHVLLILLMYFGRVGGLTMIYAVASGHRPAPAQMPQEKITIG</sequence>
<gene>
    <name evidence="9" type="ORF">WMO24_07945</name>
</gene>
<evidence type="ECO:0000313" key="10">
    <source>
        <dbReference type="Proteomes" id="UP001477672"/>
    </source>
</evidence>
<reference evidence="9 10" key="1">
    <citation type="submission" date="2024-03" db="EMBL/GenBank/DDBJ databases">
        <title>Human intestinal bacterial collection.</title>
        <authorList>
            <person name="Pauvert C."/>
            <person name="Hitch T.C.A."/>
            <person name="Clavel T."/>
        </authorList>
    </citation>
    <scope>NUCLEOTIDE SEQUENCE [LARGE SCALE GENOMIC DNA]</scope>
    <source>
        <strain evidence="9 10">CLA-JM-H11</strain>
    </source>
</reference>
<dbReference type="PANTHER" id="PTHR32024">
    <property type="entry name" value="TRK SYSTEM POTASSIUM UPTAKE PROTEIN TRKG-RELATED"/>
    <property type="match status" value="1"/>
</dbReference>
<evidence type="ECO:0000256" key="8">
    <source>
        <dbReference type="SAM" id="Phobius"/>
    </source>
</evidence>
<keyword evidence="6" id="KW-0406">Ion transport</keyword>
<feature type="transmembrane region" description="Helical" evidence="8">
    <location>
        <begin position="287"/>
        <end position="306"/>
    </location>
</feature>
<feature type="transmembrane region" description="Helical" evidence="8">
    <location>
        <begin position="158"/>
        <end position="175"/>
    </location>
</feature>
<feature type="transmembrane region" description="Helical" evidence="8">
    <location>
        <begin position="75"/>
        <end position="98"/>
    </location>
</feature>
<keyword evidence="4 8" id="KW-0812">Transmembrane</keyword>
<keyword evidence="7 8" id="KW-0472">Membrane</keyword>
<feature type="transmembrane region" description="Helical" evidence="8">
    <location>
        <begin position="233"/>
        <end position="252"/>
    </location>
</feature>
<dbReference type="Pfam" id="PF02386">
    <property type="entry name" value="TrkH"/>
    <property type="match status" value="1"/>
</dbReference>
<organism evidence="9 10">
    <name type="scientific">Ruthenibacterium intestinale</name>
    <dbReference type="NCBI Taxonomy" id="3133163"/>
    <lineage>
        <taxon>Bacteria</taxon>
        <taxon>Bacillati</taxon>
        <taxon>Bacillota</taxon>
        <taxon>Clostridia</taxon>
        <taxon>Eubacteriales</taxon>
        <taxon>Oscillospiraceae</taxon>
        <taxon>Ruthenibacterium</taxon>
    </lineage>
</organism>
<evidence type="ECO:0000256" key="2">
    <source>
        <dbReference type="ARBA" id="ARBA00022448"/>
    </source>
</evidence>
<accession>A0ABV1GEU2</accession>
<dbReference type="EMBL" id="JBBMFA010000088">
    <property type="protein sequence ID" value="MEQ2520360.1"/>
    <property type="molecule type" value="Genomic_DNA"/>
</dbReference>
<keyword evidence="3" id="KW-1003">Cell membrane</keyword>
<evidence type="ECO:0000256" key="4">
    <source>
        <dbReference type="ARBA" id="ARBA00022692"/>
    </source>
</evidence>
<dbReference type="RefSeq" id="WP_349215877.1">
    <property type="nucleotide sequence ID" value="NZ_JBBMFA010000088.1"/>
</dbReference>
<feature type="transmembrane region" description="Helical" evidence="8">
    <location>
        <begin position="195"/>
        <end position="213"/>
    </location>
</feature>
<evidence type="ECO:0000256" key="1">
    <source>
        <dbReference type="ARBA" id="ARBA00004651"/>
    </source>
</evidence>
<feature type="transmembrane region" description="Helical" evidence="8">
    <location>
        <begin position="352"/>
        <end position="373"/>
    </location>
</feature>